<evidence type="ECO:0000313" key="1">
    <source>
        <dbReference type="EMBL" id="TWT56289.1"/>
    </source>
</evidence>
<dbReference type="Proteomes" id="UP000318053">
    <property type="component" value="Unassembled WGS sequence"/>
</dbReference>
<protein>
    <submittedName>
        <fullName evidence="1">Uncharacterized protein</fullName>
    </submittedName>
</protein>
<dbReference type="AlphaFoldDB" id="A0A5C5X105"/>
<gene>
    <name evidence="1" type="ORF">CA85_42900</name>
</gene>
<organism evidence="1 2">
    <name type="scientific">Allorhodopirellula solitaria</name>
    <dbReference type="NCBI Taxonomy" id="2527987"/>
    <lineage>
        <taxon>Bacteria</taxon>
        <taxon>Pseudomonadati</taxon>
        <taxon>Planctomycetota</taxon>
        <taxon>Planctomycetia</taxon>
        <taxon>Pirellulales</taxon>
        <taxon>Pirellulaceae</taxon>
        <taxon>Allorhodopirellula</taxon>
    </lineage>
</organism>
<dbReference type="EMBL" id="SJPK01000014">
    <property type="protein sequence ID" value="TWT56289.1"/>
    <property type="molecule type" value="Genomic_DNA"/>
</dbReference>
<sequence length="90" mass="10489">MIVALHLAFLSPNGQRCGVFFWLIRRKRAPEVFKAWLPYPIILQKWVPDERMSARDRQHHWRTIDRDIPCQASTSAELGSNGVDLSDCRL</sequence>
<evidence type="ECO:0000313" key="2">
    <source>
        <dbReference type="Proteomes" id="UP000318053"/>
    </source>
</evidence>
<keyword evidence="2" id="KW-1185">Reference proteome</keyword>
<proteinExistence type="predicted"/>
<comment type="caution">
    <text evidence="1">The sequence shown here is derived from an EMBL/GenBank/DDBJ whole genome shotgun (WGS) entry which is preliminary data.</text>
</comment>
<accession>A0A5C5X105</accession>
<name>A0A5C5X105_9BACT</name>
<reference evidence="1 2" key="1">
    <citation type="submission" date="2019-02" db="EMBL/GenBank/DDBJ databases">
        <title>Deep-cultivation of Planctomycetes and their phenomic and genomic characterization uncovers novel biology.</title>
        <authorList>
            <person name="Wiegand S."/>
            <person name="Jogler M."/>
            <person name="Boedeker C."/>
            <person name="Pinto D."/>
            <person name="Vollmers J."/>
            <person name="Rivas-Marin E."/>
            <person name="Kohn T."/>
            <person name="Peeters S.H."/>
            <person name="Heuer A."/>
            <person name="Rast P."/>
            <person name="Oberbeckmann S."/>
            <person name="Bunk B."/>
            <person name="Jeske O."/>
            <person name="Meyerdierks A."/>
            <person name="Storesund J.E."/>
            <person name="Kallscheuer N."/>
            <person name="Luecker S."/>
            <person name="Lage O.M."/>
            <person name="Pohl T."/>
            <person name="Merkel B.J."/>
            <person name="Hornburger P."/>
            <person name="Mueller R.-W."/>
            <person name="Bruemmer F."/>
            <person name="Labrenz M."/>
            <person name="Spormann A.M."/>
            <person name="Op Den Camp H."/>
            <person name="Overmann J."/>
            <person name="Amann R."/>
            <person name="Jetten M.S.M."/>
            <person name="Mascher T."/>
            <person name="Medema M.H."/>
            <person name="Devos D.P."/>
            <person name="Kaster A.-K."/>
            <person name="Ovreas L."/>
            <person name="Rohde M."/>
            <person name="Galperin M.Y."/>
            <person name="Jogler C."/>
        </authorList>
    </citation>
    <scope>NUCLEOTIDE SEQUENCE [LARGE SCALE GENOMIC DNA]</scope>
    <source>
        <strain evidence="1 2">CA85</strain>
    </source>
</reference>